<accession>A0ABW4LP39</accession>
<name>A0ABW4LP39_9BACI</name>
<sequence>MGYDTADFAKIIFDKKVIKILGILSDRSLSIKEIAHEINEQPVKLYYHIGKLLELGLIRVTKEEKIKNFSEKYYTSTRLVQDNLISLEGDFIKSHYETLVKAVMLEVNRSLLQLKIDLEQSEKNIKQESTSEFSILEKKISYDDWKKCNQMIREYLDQVDEDQNEGSYKFLIASYKD</sequence>
<dbReference type="InterPro" id="IPR011991">
    <property type="entry name" value="ArsR-like_HTH"/>
</dbReference>
<dbReference type="Gene3D" id="1.10.10.10">
    <property type="entry name" value="Winged helix-like DNA-binding domain superfamily/Winged helix DNA-binding domain"/>
    <property type="match status" value="1"/>
</dbReference>
<dbReference type="Proteomes" id="UP001597214">
    <property type="component" value="Unassembled WGS sequence"/>
</dbReference>
<evidence type="ECO:0000313" key="5">
    <source>
        <dbReference type="Proteomes" id="UP001597214"/>
    </source>
</evidence>
<gene>
    <name evidence="4" type="ORF">ACFSCX_10205</name>
</gene>
<evidence type="ECO:0000313" key="4">
    <source>
        <dbReference type="EMBL" id="MFD1736934.1"/>
    </source>
</evidence>
<dbReference type="RefSeq" id="WP_377928123.1">
    <property type="nucleotide sequence ID" value="NZ_JBHUEM010000014.1"/>
</dbReference>
<evidence type="ECO:0000256" key="1">
    <source>
        <dbReference type="ARBA" id="ARBA00023125"/>
    </source>
</evidence>
<keyword evidence="2" id="KW-0175">Coiled coil</keyword>
<keyword evidence="1" id="KW-0238">DNA-binding</keyword>
<organism evidence="4 5">
    <name type="scientific">Bacillus salitolerans</name>
    <dbReference type="NCBI Taxonomy" id="1437434"/>
    <lineage>
        <taxon>Bacteria</taxon>
        <taxon>Bacillati</taxon>
        <taxon>Bacillota</taxon>
        <taxon>Bacilli</taxon>
        <taxon>Bacillales</taxon>
        <taxon>Bacillaceae</taxon>
        <taxon>Bacillus</taxon>
    </lineage>
</organism>
<dbReference type="Pfam" id="PF01022">
    <property type="entry name" value="HTH_5"/>
    <property type="match status" value="1"/>
</dbReference>
<evidence type="ECO:0000259" key="3">
    <source>
        <dbReference type="Pfam" id="PF01022"/>
    </source>
</evidence>
<feature type="coiled-coil region" evidence="2">
    <location>
        <begin position="104"/>
        <end position="131"/>
    </location>
</feature>
<proteinExistence type="predicted"/>
<dbReference type="CDD" id="cd00090">
    <property type="entry name" value="HTH_ARSR"/>
    <property type="match status" value="1"/>
</dbReference>
<reference evidence="5" key="1">
    <citation type="journal article" date="2019" name="Int. J. Syst. Evol. Microbiol.">
        <title>The Global Catalogue of Microorganisms (GCM) 10K type strain sequencing project: providing services to taxonomists for standard genome sequencing and annotation.</title>
        <authorList>
            <consortium name="The Broad Institute Genomics Platform"/>
            <consortium name="The Broad Institute Genome Sequencing Center for Infectious Disease"/>
            <person name="Wu L."/>
            <person name="Ma J."/>
        </authorList>
    </citation>
    <scope>NUCLEOTIDE SEQUENCE [LARGE SCALE GENOMIC DNA]</scope>
    <source>
        <strain evidence="5">CCUG 49339</strain>
    </source>
</reference>
<dbReference type="EMBL" id="JBHUEM010000014">
    <property type="protein sequence ID" value="MFD1736934.1"/>
    <property type="molecule type" value="Genomic_DNA"/>
</dbReference>
<keyword evidence="5" id="KW-1185">Reference proteome</keyword>
<protein>
    <submittedName>
        <fullName evidence="4">Winged helix-turn-helix domain-containing protein</fullName>
    </submittedName>
</protein>
<feature type="domain" description="HTH arsR-type" evidence="3">
    <location>
        <begin position="14"/>
        <end position="59"/>
    </location>
</feature>
<dbReference type="InterPro" id="IPR036388">
    <property type="entry name" value="WH-like_DNA-bd_sf"/>
</dbReference>
<dbReference type="InterPro" id="IPR001845">
    <property type="entry name" value="HTH_ArsR_DNA-bd_dom"/>
</dbReference>
<comment type="caution">
    <text evidence="4">The sequence shown here is derived from an EMBL/GenBank/DDBJ whole genome shotgun (WGS) entry which is preliminary data.</text>
</comment>
<dbReference type="InterPro" id="IPR036390">
    <property type="entry name" value="WH_DNA-bd_sf"/>
</dbReference>
<dbReference type="SUPFAM" id="SSF46785">
    <property type="entry name" value="Winged helix' DNA-binding domain"/>
    <property type="match status" value="1"/>
</dbReference>
<evidence type="ECO:0000256" key="2">
    <source>
        <dbReference type="SAM" id="Coils"/>
    </source>
</evidence>